<dbReference type="SMART" id="SM00873">
    <property type="entry name" value="B3_4"/>
    <property type="match status" value="1"/>
</dbReference>
<proteinExistence type="predicted"/>
<dbReference type="STRING" id="679937.Bcop_0785"/>
<dbReference type="GO" id="GO:0004826">
    <property type="term" value="F:phenylalanine-tRNA ligase activity"/>
    <property type="evidence" value="ECO:0007669"/>
    <property type="project" value="InterPro"/>
</dbReference>
<feature type="domain" description="B3/B4 tRNA-binding" evidence="1">
    <location>
        <begin position="64"/>
        <end position="212"/>
    </location>
</feature>
<dbReference type="PANTHER" id="PTHR39209">
    <property type="match status" value="1"/>
</dbReference>
<dbReference type="OrthoDB" id="9789812at2"/>
<dbReference type="EMBL" id="CM001167">
    <property type="protein sequence ID" value="EGJ71001.1"/>
    <property type="molecule type" value="Genomic_DNA"/>
</dbReference>
<dbReference type="eggNOG" id="COG3382">
    <property type="taxonomic scope" value="Bacteria"/>
</dbReference>
<gene>
    <name evidence="2" type="ORF">Bcop_0785</name>
</gene>
<evidence type="ECO:0000313" key="2">
    <source>
        <dbReference type="EMBL" id="EGJ71001.1"/>
    </source>
</evidence>
<dbReference type="SUPFAM" id="SSF56037">
    <property type="entry name" value="PheT/TilS domain"/>
    <property type="match status" value="1"/>
</dbReference>
<dbReference type="Gene3D" id="3.50.40.10">
    <property type="entry name" value="Phenylalanyl-trna Synthetase, Chain B, domain 3"/>
    <property type="match status" value="1"/>
</dbReference>
<dbReference type="Proteomes" id="UP000018439">
    <property type="component" value="Chromosome"/>
</dbReference>
<organism evidence="2 3">
    <name type="scientific">Bacteroides coprosuis DSM 18011</name>
    <dbReference type="NCBI Taxonomy" id="679937"/>
    <lineage>
        <taxon>Bacteria</taxon>
        <taxon>Pseudomonadati</taxon>
        <taxon>Bacteroidota</taxon>
        <taxon>Bacteroidia</taxon>
        <taxon>Bacteroidales</taxon>
        <taxon>Bacteroidaceae</taxon>
        <taxon>Bacteroides</taxon>
    </lineage>
</organism>
<dbReference type="GO" id="GO:0003723">
    <property type="term" value="F:RNA binding"/>
    <property type="evidence" value="ECO:0007669"/>
    <property type="project" value="InterPro"/>
</dbReference>
<dbReference type="AlphaFoldDB" id="F3ZT39"/>
<protein>
    <submittedName>
        <fullName evidence="2">B3/4 domain protein</fullName>
    </submittedName>
</protein>
<dbReference type="PANTHER" id="PTHR39209:SF2">
    <property type="entry name" value="CYTOPLASMIC PROTEIN"/>
    <property type="match status" value="1"/>
</dbReference>
<evidence type="ECO:0000259" key="1">
    <source>
        <dbReference type="SMART" id="SM00873"/>
    </source>
</evidence>
<evidence type="ECO:0000313" key="3">
    <source>
        <dbReference type="Proteomes" id="UP000018439"/>
    </source>
</evidence>
<dbReference type="InterPro" id="IPR020825">
    <property type="entry name" value="Phe-tRNA_synthase-like_B3/B4"/>
</dbReference>
<name>F3ZT39_9BACE</name>
<sequence length="222" mass="24834">MRFNITVSQELKEVAPEFKGAAITARVSNTPYCESLWDEIKEFGNQLKKTLEIADIKKLKTIDATRTVYKKCKKDPNRYRPAAEALRRRILKGQSLYQIDTLVDLVNLVSIATGYSMGGFDADHIEGNQLVLGVGKKDEPFEGIGRGILNIEGLPVYRDSRGGIGTPTSDEERTKMSLETQNLLILINGYSGIEGLQEAVEYSLNLLEKYVAAKDVEYVFYS</sequence>
<dbReference type="InterPro" id="IPR005146">
    <property type="entry name" value="B3/B4_tRNA-bd"/>
</dbReference>
<dbReference type="Pfam" id="PF03483">
    <property type="entry name" value="B3_4"/>
    <property type="match status" value="1"/>
</dbReference>
<keyword evidence="3" id="KW-1185">Reference proteome</keyword>
<dbReference type="HOGENOM" id="CLU_076869_2_1_10"/>
<reference evidence="2 3" key="1">
    <citation type="journal article" date="2011" name="Stand. Genomic Sci.">
        <title>Non-contiguous finished genome sequence of Bacteroides coprosuis type strain (PC139).</title>
        <authorList>
            <person name="Land M."/>
            <person name="Held B."/>
            <person name="Gronow S."/>
            <person name="Abt B."/>
            <person name="Lucas S."/>
            <person name="Del Rio T.G."/>
            <person name="Nolan M."/>
            <person name="Tice H."/>
            <person name="Cheng J.F."/>
            <person name="Pitluck S."/>
            <person name="Liolios K."/>
            <person name="Pagani I."/>
            <person name="Ivanova N."/>
            <person name="Mavromatis K."/>
            <person name="Mikhailova N."/>
            <person name="Pati A."/>
            <person name="Tapia R."/>
            <person name="Han C."/>
            <person name="Goodwin L."/>
            <person name="Chen A."/>
            <person name="Palaniappan K."/>
            <person name="Hauser L."/>
            <person name="Brambilla E.M."/>
            <person name="Rohde M."/>
            <person name="Goker M."/>
            <person name="Detter J.C."/>
            <person name="Woyke T."/>
            <person name="Bristow J."/>
            <person name="Eisen J.A."/>
            <person name="Markowitz V."/>
            <person name="Hugenholtz P."/>
            <person name="Kyrpides N.C."/>
            <person name="Klenk H.P."/>
            <person name="Lapidus A."/>
        </authorList>
    </citation>
    <scope>NUCLEOTIDE SEQUENCE</scope>
    <source>
        <strain evidence="2 3">DSM 18011</strain>
    </source>
</reference>
<accession>F3ZT39</accession>